<sequence length="141" mass="14169">MATRVQSPTPAVPPPVLTTVLVTVSAAQLVVQSAVAASGVMAFCVLWSDWVFRLEVCDGDGLGDGELLGVDDDVSVGVLDDVSLGVDDEVSVGVLDGVSVGVELDVSVGVGFTSAAYAGRLRPPTATPIASTGAVTKARNA</sequence>
<dbReference type="Proteomes" id="UP000320216">
    <property type="component" value="Chromosome"/>
</dbReference>
<name>A0A5B8M584_9MICO</name>
<organism evidence="1 2">
    <name type="scientific">Humibacter ginsenosidimutans</name>
    <dbReference type="NCBI Taxonomy" id="2599293"/>
    <lineage>
        <taxon>Bacteria</taxon>
        <taxon>Bacillati</taxon>
        <taxon>Actinomycetota</taxon>
        <taxon>Actinomycetes</taxon>
        <taxon>Micrococcales</taxon>
        <taxon>Microbacteriaceae</taxon>
        <taxon>Humibacter</taxon>
    </lineage>
</organism>
<dbReference type="KEGG" id="huw:FPZ11_09710"/>
<reference evidence="1 2" key="1">
    <citation type="submission" date="2019-07" db="EMBL/GenBank/DDBJ databases">
        <title>Full genome sequence of Humibacter sp. WJ7-1.</title>
        <authorList>
            <person name="Im W.-T."/>
        </authorList>
    </citation>
    <scope>NUCLEOTIDE SEQUENCE [LARGE SCALE GENOMIC DNA]</scope>
    <source>
        <strain evidence="1 2">WJ7-1</strain>
    </source>
</reference>
<proteinExistence type="predicted"/>
<keyword evidence="2" id="KW-1185">Reference proteome</keyword>
<evidence type="ECO:0000313" key="2">
    <source>
        <dbReference type="Proteomes" id="UP000320216"/>
    </source>
</evidence>
<dbReference type="EMBL" id="CP042305">
    <property type="protein sequence ID" value="QDZ15005.1"/>
    <property type="molecule type" value="Genomic_DNA"/>
</dbReference>
<dbReference type="RefSeq" id="WP_146320427.1">
    <property type="nucleotide sequence ID" value="NZ_CP042305.1"/>
</dbReference>
<dbReference type="AlphaFoldDB" id="A0A5B8M584"/>
<evidence type="ECO:0000313" key="1">
    <source>
        <dbReference type="EMBL" id="QDZ15005.1"/>
    </source>
</evidence>
<protein>
    <submittedName>
        <fullName evidence="1">Uncharacterized protein</fullName>
    </submittedName>
</protein>
<gene>
    <name evidence="1" type="ORF">FPZ11_09710</name>
</gene>
<accession>A0A5B8M584</accession>